<dbReference type="Proteomes" id="UP000091967">
    <property type="component" value="Unassembled WGS sequence"/>
</dbReference>
<dbReference type="STRING" id="36050.A0A1B8A5A4"/>
<dbReference type="EMBL" id="LYXU01000143">
    <property type="protein sequence ID" value="OBS15663.1"/>
    <property type="molecule type" value="Genomic_DNA"/>
</dbReference>
<dbReference type="InterPro" id="IPR013094">
    <property type="entry name" value="AB_hydrolase_3"/>
</dbReference>
<evidence type="ECO:0000313" key="3">
    <source>
        <dbReference type="EMBL" id="OBS15663.1"/>
    </source>
</evidence>
<dbReference type="Gene3D" id="3.40.50.1820">
    <property type="entry name" value="alpha/beta hydrolase"/>
    <property type="match status" value="1"/>
</dbReference>
<proteinExistence type="predicted"/>
<organism evidence="3 4">
    <name type="scientific">Fusarium poae</name>
    <dbReference type="NCBI Taxonomy" id="36050"/>
    <lineage>
        <taxon>Eukaryota</taxon>
        <taxon>Fungi</taxon>
        <taxon>Dikarya</taxon>
        <taxon>Ascomycota</taxon>
        <taxon>Pezizomycotina</taxon>
        <taxon>Sordariomycetes</taxon>
        <taxon>Hypocreomycetidae</taxon>
        <taxon>Hypocreales</taxon>
        <taxon>Nectriaceae</taxon>
        <taxon>Fusarium</taxon>
    </lineage>
</organism>
<reference evidence="3 4" key="1">
    <citation type="submission" date="2016-06" db="EMBL/GenBank/DDBJ databases">
        <title>Living apart together: crosstalk between the core and supernumerary genomes in a fungal plant pathogen.</title>
        <authorList>
            <person name="Vanheule A."/>
            <person name="Audenaert K."/>
            <person name="Warris S."/>
            <person name="Van De Geest H."/>
            <person name="Schijlen E."/>
            <person name="Hofte M."/>
            <person name="De Saeger S."/>
            <person name="Haesaert G."/>
            <person name="Waalwijk C."/>
            <person name="Van Der Lee T."/>
        </authorList>
    </citation>
    <scope>NUCLEOTIDE SEQUENCE [LARGE SCALE GENOMIC DNA]</scope>
    <source>
        <strain evidence="3 4">2516</strain>
    </source>
</reference>
<dbReference type="AlphaFoldDB" id="A0A1B8A5A4"/>
<gene>
    <name evidence="3" type="ORF">FPOA_13530</name>
</gene>
<feature type="domain" description="Alpha/beta hydrolase fold-3" evidence="2">
    <location>
        <begin position="75"/>
        <end position="293"/>
    </location>
</feature>
<dbReference type="OMA" id="LCHANIA"/>
<evidence type="ECO:0000313" key="4">
    <source>
        <dbReference type="Proteomes" id="UP000091967"/>
    </source>
</evidence>
<keyword evidence="1" id="KW-0378">Hydrolase</keyword>
<evidence type="ECO:0000259" key="2">
    <source>
        <dbReference type="Pfam" id="PF07859"/>
    </source>
</evidence>
<dbReference type="PANTHER" id="PTHR48081:SF33">
    <property type="entry name" value="KYNURENINE FORMAMIDASE"/>
    <property type="match status" value="1"/>
</dbReference>
<dbReference type="InterPro" id="IPR050300">
    <property type="entry name" value="GDXG_lipolytic_enzyme"/>
</dbReference>
<dbReference type="SUPFAM" id="SSF53474">
    <property type="entry name" value="alpha/beta-Hydrolases"/>
    <property type="match status" value="1"/>
</dbReference>
<evidence type="ECO:0000256" key="1">
    <source>
        <dbReference type="ARBA" id="ARBA00022801"/>
    </source>
</evidence>
<dbReference type="Pfam" id="PF07859">
    <property type="entry name" value="Abhydrolase_3"/>
    <property type="match status" value="1"/>
</dbReference>
<name>A0A1B8A5A4_FUSPO</name>
<keyword evidence="4" id="KW-1185">Reference proteome</keyword>
<comment type="caution">
    <text evidence="3">The sequence shown here is derived from an EMBL/GenBank/DDBJ whole genome shotgun (WGS) entry which is preliminary data.</text>
</comment>
<dbReference type="PANTHER" id="PTHR48081">
    <property type="entry name" value="AB HYDROLASE SUPERFAMILY PROTEIN C4A8.06C"/>
    <property type="match status" value="1"/>
</dbReference>
<sequence>MDIVPTFGDELIATIRPSYELLSGILNRPENARAIRATKRETLSYGPHERHLLDLFTPSDSAVNPSGDGPRPIFIFLYGGGFKAGDRTIPEVEGGLAYANVGSFMADKLGYETIIMDYRTIDHGGKYPSGGDEIDMVFNWLEKRNFGKPRRDVYIMGNSAGAAHVMTWLFEPAYDESVKRLTSGQGDLKLKAAASVGGPFRWYYKDMTDTFLQSILVTYYGDEKKVDENAPTEIAHRAIESSGENVSKTRPPILVAVSEFDPEYMRRCGKEFAEIWEAAGGKIEHWILKGHNHISPVLCMGTGGEMEEAWAHEMMKRLQDLAH</sequence>
<dbReference type="InterPro" id="IPR029058">
    <property type="entry name" value="AB_hydrolase_fold"/>
</dbReference>
<dbReference type="GO" id="GO:0016787">
    <property type="term" value="F:hydrolase activity"/>
    <property type="evidence" value="ECO:0007669"/>
    <property type="project" value="UniProtKB-KW"/>
</dbReference>
<accession>A0A1B8A5A4</accession>
<protein>
    <recommendedName>
        <fullName evidence="2">Alpha/beta hydrolase fold-3 domain-containing protein</fullName>
    </recommendedName>
</protein>